<name>A0ABP9DND0_9ACTN</name>
<keyword evidence="3" id="KW-1185">Reference proteome</keyword>
<reference evidence="3" key="1">
    <citation type="journal article" date="2019" name="Int. J. Syst. Evol. Microbiol.">
        <title>The Global Catalogue of Microorganisms (GCM) 10K type strain sequencing project: providing services to taxonomists for standard genome sequencing and annotation.</title>
        <authorList>
            <consortium name="The Broad Institute Genomics Platform"/>
            <consortium name="The Broad Institute Genome Sequencing Center for Infectious Disease"/>
            <person name="Wu L."/>
            <person name="Ma J."/>
        </authorList>
    </citation>
    <scope>NUCLEOTIDE SEQUENCE [LARGE SCALE GENOMIC DNA]</scope>
    <source>
        <strain evidence="3">JCM 13006</strain>
    </source>
</reference>
<comment type="caution">
    <text evidence="2">The sequence shown here is derived from an EMBL/GenBank/DDBJ whole genome shotgun (WGS) entry which is preliminary data.</text>
</comment>
<proteinExistence type="predicted"/>
<evidence type="ECO:0000313" key="2">
    <source>
        <dbReference type="EMBL" id="GAA4854224.1"/>
    </source>
</evidence>
<organism evidence="2 3">
    <name type="scientific">Kitasatospora terrestris</name>
    <dbReference type="NCBI Taxonomy" id="258051"/>
    <lineage>
        <taxon>Bacteria</taxon>
        <taxon>Bacillati</taxon>
        <taxon>Actinomycetota</taxon>
        <taxon>Actinomycetes</taxon>
        <taxon>Kitasatosporales</taxon>
        <taxon>Streptomycetaceae</taxon>
        <taxon>Kitasatospora</taxon>
    </lineage>
</organism>
<gene>
    <name evidence="2" type="ORF">GCM10023235_34510</name>
</gene>
<sequence>MAASRTAEVANGSIATTPLSSATLIDEATIDTSLSTPTSVIAPPLVEQLGEAQLGLVRVRGQRGSAGVGVHHEEVDGVGTYVEHTESHSRPR</sequence>
<dbReference type="Proteomes" id="UP001501752">
    <property type="component" value="Unassembled WGS sequence"/>
</dbReference>
<accession>A0ABP9DND0</accession>
<dbReference type="EMBL" id="BAABIS010000001">
    <property type="protein sequence ID" value="GAA4854224.1"/>
    <property type="molecule type" value="Genomic_DNA"/>
</dbReference>
<protein>
    <submittedName>
        <fullName evidence="2">Uncharacterized protein</fullName>
    </submittedName>
</protein>
<feature type="region of interest" description="Disordered" evidence="1">
    <location>
        <begin position="1"/>
        <end position="21"/>
    </location>
</feature>
<evidence type="ECO:0000313" key="3">
    <source>
        <dbReference type="Proteomes" id="UP001501752"/>
    </source>
</evidence>
<evidence type="ECO:0000256" key="1">
    <source>
        <dbReference type="SAM" id="MobiDB-lite"/>
    </source>
</evidence>